<organism evidence="1 2">
    <name type="scientific">Popillia japonica</name>
    <name type="common">Japanese beetle</name>
    <dbReference type="NCBI Taxonomy" id="7064"/>
    <lineage>
        <taxon>Eukaryota</taxon>
        <taxon>Metazoa</taxon>
        <taxon>Ecdysozoa</taxon>
        <taxon>Arthropoda</taxon>
        <taxon>Hexapoda</taxon>
        <taxon>Insecta</taxon>
        <taxon>Pterygota</taxon>
        <taxon>Neoptera</taxon>
        <taxon>Endopterygota</taxon>
        <taxon>Coleoptera</taxon>
        <taxon>Polyphaga</taxon>
        <taxon>Scarabaeiformia</taxon>
        <taxon>Scarabaeidae</taxon>
        <taxon>Rutelinae</taxon>
        <taxon>Popillia</taxon>
    </lineage>
</organism>
<evidence type="ECO:0000313" key="2">
    <source>
        <dbReference type="Proteomes" id="UP001458880"/>
    </source>
</evidence>
<dbReference type="AlphaFoldDB" id="A0AAW1LTF8"/>
<dbReference type="EMBL" id="JASPKY010000110">
    <property type="protein sequence ID" value="KAK9736666.1"/>
    <property type="molecule type" value="Genomic_DNA"/>
</dbReference>
<proteinExistence type="predicted"/>
<dbReference type="Proteomes" id="UP001458880">
    <property type="component" value="Unassembled WGS sequence"/>
</dbReference>
<evidence type="ECO:0000313" key="1">
    <source>
        <dbReference type="EMBL" id="KAK9736666.1"/>
    </source>
</evidence>
<keyword evidence="2" id="KW-1185">Reference proteome</keyword>
<accession>A0AAW1LTF8</accession>
<sequence length="216" mass="24550">MKGLSDTVATEISYSNAASRNLQQKTVPEQKAYTVATEISYSNAASRNLQQKTVPEQKASKITKILKEDIQHGSKPVGHVENTAEGWKTVSRQRKRVPVIFGSSNEDTAIKAAVKYSHYHVYRLQPNIKCEQLEMHLKNKNIDNVKCTKITSKHPDEYSSFKVIVPPRYENIIQDPATWLHPQCRLKYNPRPSDMATPSMPPPSLSKKQLLFKFDL</sequence>
<protein>
    <submittedName>
        <fullName evidence="1">Uncharacterized protein</fullName>
    </submittedName>
</protein>
<name>A0AAW1LTF8_POPJA</name>
<gene>
    <name evidence="1" type="ORF">QE152_g11393</name>
</gene>
<reference evidence="1 2" key="1">
    <citation type="journal article" date="2024" name="BMC Genomics">
        <title>De novo assembly and annotation of Popillia japonica's genome with initial clues to its potential as an invasive pest.</title>
        <authorList>
            <person name="Cucini C."/>
            <person name="Boschi S."/>
            <person name="Funari R."/>
            <person name="Cardaioli E."/>
            <person name="Iannotti N."/>
            <person name="Marturano G."/>
            <person name="Paoli F."/>
            <person name="Bruttini M."/>
            <person name="Carapelli A."/>
            <person name="Frati F."/>
            <person name="Nardi F."/>
        </authorList>
    </citation>
    <scope>NUCLEOTIDE SEQUENCE [LARGE SCALE GENOMIC DNA]</scope>
    <source>
        <strain evidence="1">DMR45628</strain>
    </source>
</reference>
<comment type="caution">
    <text evidence="1">The sequence shown here is derived from an EMBL/GenBank/DDBJ whole genome shotgun (WGS) entry which is preliminary data.</text>
</comment>